<dbReference type="InterPro" id="IPR002831">
    <property type="entry name" value="Tscrpt_reg_TrmB_N"/>
</dbReference>
<dbReference type="SUPFAM" id="SSF46785">
    <property type="entry name" value="Winged helix' DNA-binding domain"/>
    <property type="match status" value="1"/>
</dbReference>
<dbReference type="Proteomes" id="UP001207626">
    <property type="component" value="Unassembled WGS sequence"/>
</dbReference>
<dbReference type="InterPro" id="IPR036390">
    <property type="entry name" value="WH_DNA-bd_sf"/>
</dbReference>
<keyword evidence="4" id="KW-1185">Reference proteome</keyword>
<feature type="domain" description="Transcription regulator TrmB C-terminal" evidence="2">
    <location>
        <begin position="108"/>
        <end position="228"/>
    </location>
</feature>
<dbReference type="EMBL" id="JAMDLW010000007">
    <property type="protein sequence ID" value="MCY9519346.1"/>
    <property type="molecule type" value="Genomic_DNA"/>
</dbReference>
<name>A0ABT4DTJ9_9BACL</name>
<dbReference type="Pfam" id="PF11495">
    <property type="entry name" value="Regulator_TrmB"/>
    <property type="match status" value="1"/>
</dbReference>
<dbReference type="InterPro" id="IPR051797">
    <property type="entry name" value="TrmB-like"/>
</dbReference>
<dbReference type="CDD" id="cd09124">
    <property type="entry name" value="PLDc_like_TrmB_middle"/>
    <property type="match status" value="1"/>
</dbReference>
<accession>A0ABT4DTJ9</accession>
<dbReference type="Pfam" id="PF01978">
    <property type="entry name" value="TrmB"/>
    <property type="match status" value="1"/>
</dbReference>
<sequence>MEGLILHLRSLGFTEMEAKIVVSLSEQGAMTGYEVAKKLGVSRSNVYAALQRLVDQGLILHQDGEPSYYAALQPEELTRILASRLESSLRYVKHHMPATAVDETSFYSIEGERAVNETIRRALLEAKREIIVDVWPEEAAELREQLEQAEARGVKVLWSIADAETEARRLIRIQADTASESGIHNESRHFAFVIDRKETLIGARGEGVATKALLTEHDAVTNLVLGRFVQDIVLYELEQVMGPDLKRTFGERLDHIIDKYFD</sequence>
<evidence type="ECO:0000313" key="3">
    <source>
        <dbReference type="EMBL" id="MCY9519346.1"/>
    </source>
</evidence>
<evidence type="ECO:0000259" key="1">
    <source>
        <dbReference type="Pfam" id="PF01978"/>
    </source>
</evidence>
<protein>
    <submittedName>
        <fullName evidence="3">MarR family transcriptional regulator</fullName>
    </submittedName>
</protein>
<dbReference type="RefSeq" id="WP_087431785.1">
    <property type="nucleotide sequence ID" value="NZ_JAMDLV010000034.1"/>
</dbReference>
<organism evidence="3 4">
    <name type="scientific">Paenibacillus apiarius</name>
    <dbReference type="NCBI Taxonomy" id="46240"/>
    <lineage>
        <taxon>Bacteria</taxon>
        <taxon>Bacillati</taxon>
        <taxon>Bacillota</taxon>
        <taxon>Bacilli</taxon>
        <taxon>Bacillales</taxon>
        <taxon>Paenibacillaceae</taxon>
        <taxon>Paenibacillus</taxon>
    </lineage>
</organism>
<dbReference type="InterPro" id="IPR036388">
    <property type="entry name" value="WH-like_DNA-bd_sf"/>
</dbReference>
<dbReference type="InterPro" id="IPR021586">
    <property type="entry name" value="Tscrpt_reg_TrmB_C"/>
</dbReference>
<evidence type="ECO:0000313" key="4">
    <source>
        <dbReference type="Proteomes" id="UP001207626"/>
    </source>
</evidence>
<evidence type="ECO:0000259" key="2">
    <source>
        <dbReference type="Pfam" id="PF11495"/>
    </source>
</evidence>
<proteinExistence type="predicted"/>
<dbReference type="PANTHER" id="PTHR34293:SF1">
    <property type="entry name" value="HTH-TYPE TRANSCRIPTIONAL REGULATOR TRMBL2"/>
    <property type="match status" value="1"/>
</dbReference>
<reference evidence="3 4" key="1">
    <citation type="submission" date="2022-05" db="EMBL/GenBank/DDBJ databases">
        <title>Genome Sequencing of Bee-Associated Microbes.</title>
        <authorList>
            <person name="Dunlap C."/>
        </authorList>
    </citation>
    <scope>NUCLEOTIDE SEQUENCE [LARGE SCALE GENOMIC DNA]</scope>
    <source>
        <strain evidence="3 4">NRRL NRS-1438</strain>
    </source>
</reference>
<dbReference type="PANTHER" id="PTHR34293">
    <property type="entry name" value="HTH-TYPE TRANSCRIPTIONAL REGULATOR TRMBL2"/>
    <property type="match status" value="1"/>
</dbReference>
<feature type="domain" description="Transcription regulator TrmB N-terminal" evidence="1">
    <location>
        <begin position="8"/>
        <end position="75"/>
    </location>
</feature>
<gene>
    <name evidence="3" type="ORF">M5X09_06560</name>
</gene>
<comment type="caution">
    <text evidence="3">The sequence shown here is derived from an EMBL/GenBank/DDBJ whole genome shotgun (WGS) entry which is preliminary data.</text>
</comment>
<dbReference type="Gene3D" id="1.10.10.10">
    <property type="entry name" value="Winged helix-like DNA-binding domain superfamily/Winged helix DNA-binding domain"/>
    <property type="match status" value="1"/>
</dbReference>